<evidence type="ECO:0000313" key="4">
    <source>
        <dbReference type="Proteomes" id="UP000239724"/>
    </source>
</evidence>
<dbReference type="RefSeq" id="WP_104518382.1">
    <property type="nucleotide sequence ID" value="NZ_NHRY01000076.1"/>
</dbReference>
<dbReference type="PANTHER" id="PTHR44051:SF8">
    <property type="entry name" value="GLUTATHIONE S-TRANSFERASE GSTA"/>
    <property type="match status" value="1"/>
</dbReference>
<dbReference type="PROSITE" id="PS50405">
    <property type="entry name" value="GST_CTER"/>
    <property type="match status" value="1"/>
</dbReference>
<dbReference type="Gene3D" id="1.20.1050.10">
    <property type="match status" value="1"/>
</dbReference>
<dbReference type="InterPro" id="IPR004046">
    <property type="entry name" value="GST_C"/>
</dbReference>
<proteinExistence type="predicted"/>
<dbReference type="SUPFAM" id="SSF52833">
    <property type="entry name" value="Thioredoxin-like"/>
    <property type="match status" value="1"/>
</dbReference>
<protein>
    <submittedName>
        <fullName evidence="3">Glutathione S-transferase</fullName>
    </submittedName>
</protein>
<dbReference type="GO" id="GO:0016740">
    <property type="term" value="F:transferase activity"/>
    <property type="evidence" value="ECO:0007669"/>
    <property type="project" value="UniProtKB-KW"/>
</dbReference>
<dbReference type="Gene3D" id="3.40.30.10">
    <property type="entry name" value="Glutaredoxin"/>
    <property type="match status" value="1"/>
</dbReference>
<evidence type="ECO:0000313" key="3">
    <source>
        <dbReference type="EMBL" id="PPQ35196.1"/>
    </source>
</evidence>
<sequence length="218" mass="24002">MLTIYGVYRSRASRPVWLAYEIGLPFQHVPVIQAYRLSAPDAADAPLNTRSPAFLRVNPNGHIPTIDDDGLVLHESLAINLYLAKRYGGALGPASVAEDGQMGMWALWAATEVEPHSLQIQYHRMSYPPAERDPKVAEAAVAALRKPFAVLDQKLAGSGFLVGGRFTVADINVAEVVRYAIAAPELFKPTPALRGWLEACHARPAYKRMMTEREREPA</sequence>
<dbReference type="InterPro" id="IPR010987">
    <property type="entry name" value="Glutathione-S-Trfase_C-like"/>
</dbReference>
<dbReference type="InterPro" id="IPR036282">
    <property type="entry name" value="Glutathione-S-Trfase_C_sf"/>
</dbReference>
<feature type="domain" description="GST N-terminal" evidence="1">
    <location>
        <begin position="1"/>
        <end position="91"/>
    </location>
</feature>
<reference evidence="3 4" key="1">
    <citation type="journal article" date="2018" name="Arch. Microbiol.">
        <title>New insights into the metabolic potential of the phototrophic purple bacterium Rhodopila globiformis DSM 161(T) from its draft genome sequence and evidence for a vanadium-dependent nitrogenase.</title>
        <authorList>
            <person name="Imhoff J.F."/>
            <person name="Rahn T."/>
            <person name="Kunzel S."/>
            <person name="Neulinger S.C."/>
        </authorList>
    </citation>
    <scope>NUCLEOTIDE SEQUENCE [LARGE SCALE GENOMIC DNA]</scope>
    <source>
        <strain evidence="3 4">DSM 161</strain>
    </source>
</reference>
<comment type="caution">
    <text evidence="3">The sequence shown here is derived from an EMBL/GenBank/DDBJ whole genome shotgun (WGS) entry which is preliminary data.</text>
</comment>
<dbReference type="Pfam" id="PF13409">
    <property type="entry name" value="GST_N_2"/>
    <property type="match status" value="1"/>
</dbReference>
<keyword evidence="3" id="KW-0808">Transferase</keyword>
<dbReference type="EMBL" id="NHRY01000076">
    <property type="protein sequence ID" value="PPQ35196.1"/>
    <property type="molecule type" value="Genomic_DNA"/>
</dbReference>
<gene>
    <name evidence="3" type="ORF">CCS01_08290</name>
</gene>
<dbReference type="SFLD" id="SFLDG00358">
    <property type="entry name" value="Main_(cytGST)"/>
    <property type="match status" value="1"/>
</dbReference>
<dbReference type="CDD" id="cd03046">
    <property type="entry name" value="GST_N_GTT1_like"/>
    <property type="match status" value="1"/>
</dbReference>
<name>A0A2S6NJT6_RHOGL</name>
<accession>A0A2S6NJT6</accession>
<dbReference type="PANTHER" id="PTHR44051">
    <property type="entry name" value="GLUTATHIONE S-TRANSFERASE-RELATED"/>
    <property type="match status" value="1"/>
</dbReference>
<dbReference type="InterPro" id="IPR036249">
    <property type="entry name" value="Thioredoxin-like_sf"/>
</dbReference>
<dbReference type="SUPFAM" id="SSF47616">
    <property type="entry name" value="GST C-terminal domain-like"/>
    <property type="match status" value="1"/>
</dbReference>
<dbReference type="InterPro" id="IPR004045">
    <property type="entry name" value="Glutathione_S-Trfase_N"/>
</dbReference>
<dbReference type="PROSITE" id="PS50404">
    <property type="entry name" value="GST_NTER"/>
    <property type="match status" value="1"/>
</dbReference>
<dbReference type="Proteomes" id="UP000239724">
    <property type="component" value="Unassembled WGS sequence"/>
</dbReference>
<evidence type="ECO:0000259" key="1">
    <source>
        <dbReference type="PROSITE" id="PS50404"/>
    </source>
</evidence>
<dbReference type="SFLD" id="SFLDS00019">
    <property type="entry name" value="Glutathione_Transferase_(cytos"/>
    <property type="match status" value="1"/>
</dbReference>
<dbReference type="InterPro" id="IPR040079">
    <property type="entry name" value="Glutathione_S-Trfase"/>
</dbReference>
<keyword evidence="4" id="KW-1185">Reference proteome</keyword>
<dbReference type="CDD" id="cd03207">
    <property type="entry name" value="GST_C_8"/>
    <property type="match status" value="1"/>
</dbReference>
<dbReference type="OrthoDB" id="9810080at2"/>
<dbReference type="Pfam" id="PF00043">
    <property type="entry name" value="GST_C"/>
    <property type="match status" value="1"/>
</dbReference>
<feature type="domain" description="GST C-terminal" evidence="2">
    <location>
        <begin position="95"/>
        <end position="218"/>
    </location>
</feature>
<evidence type="ECO:0000259" key="2">
    <source>
        <dbReference type="PROSITE" id="PS50405"/>
    </source>
</evidence>
<organism evidence="3 4">
    <name type="scientific">Rhodopila globiformis</name>
    <name type="common">Rhodopseudomonas globiformis</name>
    <dbReference type="NCBI Taxonomy" id="1071"/>
    <lineage>
        <taxon>Bacteria</taxon>
        <taxon>Pseudomonadati</taxon>
        <taxon>Pseudomonadota</taxon>
        <taxon>Alphaproteobacteria</taxon>
        <taxon>Acetobacterales</taxon>
        <taxon>Acetobacteraceae</taxon>
        <taxon>Rhodopila</taxon>
    </lineage>
</organism>
<dbReference type="AlphaFoldDB" id="A0A2S6NJT6"/>